<dbReference type="Proteomes" id="UP000036681">
    <property type="component" value="Unplaced"/>
</dbReference>
<keyword evidence="1" id="KW-1185">Reference proteome</keyword>
<dbReference type="AlphaFoldDB" id="A0A0M3HZG2"/>
<reference evidence="2" key="1">
    <citation type="submission" date="2017-02" db="UniProtKB">
        <authorList>
            <consortium name="WormBaseParasite"/>
        </authorList>
    </citation>
    <scope>IDENTIFICATION</scope>
</reference>
<evidence type="ECO:0000313" key="1">
    <source>
        <dbReference type="Proteomes" id="UP000036681"/>
    </source>
</evidence>
<accession>A0A0M3HZG2</accession>
<name>A0A0M3HZG2_ASCLU</name>
<sequence>MRENKTEYQRIQGEQGFGIRNEDEERVLDFAEVFDKAVINAFFKRWNDYVQRVVKKKKQAFNVRFRSKDDVDFAHFKTLNCLAKQAVAKQGLLTATDFMRKRHSSRIEQGLPPCKRATPSYARY</sequence>
<organism evidence="1 2">
    <name type="scientific">Ascaris lumbricoides</name>
    <name type="common">Giant roundworm</name>
    <dbReference type="NCBI Taxonomy" id="6252"/>
    <lineage>
        <taxon>Eukaryota</taxon>
        <taxon>Metazoa</taxon>
        <taxon>Ecdysozoa</taxon>
        <taxon>Nematoda</taxon>
        <taxon>Chromadorea</taxon>
        <taxon>Rhabditida</taxon>
        <taxon>Spirurina</taxon>
        <taxon>Ascaridomorpha</taxon>
        <taxon>Ascaridoidea</taxon>
        <taxon>Ascarididae</taxon>
        <taxon>Ascaris</taxon>
    </lineage>
</organism>
<evidence type="ECO:0000313" key="2">
    <source>
        <dbReference type="WBParaSite" id="ALUE_0000909301-mRNA-1"/>
    </source>
</evidence>
<dbReference type="WBParaSite" id="ALUE_0000909301-mRNA-1">
    <property type="protein sequence ID" value="ALUE_0000909301-mRNA-1"/>
    <property type="gene ID" value="ALUE_0000909301"/>
</dbReference>
<proteinExistence type="predicted"/>
<protein>
    <submittedName>
        <fullName evidence="2">Transposase</fullName>
    </submittedName>
</protein>